<dbReference type="OrthoDB" id="9801456at2"/>
<accession>A0A2N3YJ28</accession>
<sequence>MPFLRQARARVREDLEAAMRRDPAAHSRTDVALNSPGLHAIWSYRLAHRLWDQGPRWQPAARVLSTMTRAATGVEIHPGAQIGQRFFIDHGMGVVIGATAVVGDDVMLYHGVTLGGRSLQRGVKRHPTVGDRVTIGTGARVLGDIEIGDDVQIGANSVVVKDVPAGAVATGVPARVRFPHLPDEDPYDALFNEPAIFI</sequence>
<evidence type="ECO:0000256" key="10">
    <source>
        <dbReference type="ARBA" id="ARBA00049486"/>
    </source>
</evidence>
<evidence type="ECO:0000256" key="11">
    <source>
        <dbReference type="PIRNR" id="PIRNR000441"/>
    </source>
</evidence>
<keyword evidence="9 11" id="KW-0012">Acyltransferase</keyword>
<proteinExistence type="inferred from homology"/>
<dbReference type="InterPro" id="IPR001451">
    <property type="entry name" value="Hexapep"/>
</dbReference>
<evidence type="ECO:0000313" key="12">
    <source>
        <dbReference type="EMBL" id="PKW26857.1"/>
    </source>
</evidence>
<evidence type="ECO:0000313" key="13">
    <source>
        <dbReference type="Proteomes" id="UP000233781"/>
    </source>
</evidence>
<dbReference type="SUPFAM" id="SSF51161">
    <property type="entry name" value="Trimeric LpxA-like enzymes"/>
    <property type="match status" value="1"/>
</dbReference>
<dbReference type="GO" id="GO:0006535">
    <property type="term" value="P:cysteine biosynthetic process from serine"/>
    <property type="evidence" value="ECO:0007669"/>
    <property type="project" value="InterPro"/>
</dbReference>
<dbReference type="CDD" id="cd03354">
    <property type="entry name" value="LbH_SAT"/>
    <property type="match status" value="1"/>
</dbReference>
<evidence type="ECO:0000256" key="9">
    <source>
        <dbReference type="ARBA" id="ARBA00023315"/>
    </source>
</evidence>
<evidence type="ECO:0000256" key="4">
    <source>
        <dbReference type="ARBA" id="ARBA00018522"/>
    </source>
</evidence>
<dbReference type="InterPro" id="IPR053376">
    <property type="entry name" value="Serine_acetyltransferase"/>
</dbReference>
<evidence type="ECO:0000256" key="2">
    <source>
        <dbReference type="ARBA" id="ARBA00007274"/>
    </source>
</evidence>
<dbReference type="PIRSF" id="PIRSF000441">
    <property type="entry name" value="CysE"/>
    <property type="match status" value="1"/>
</dbReference>
<keyword evidence="5" id="KW-0028">Amino-acid biosynthesis</keyword>
<dbReference type="InterPro" id="IPR011004">
    <property type="entry name" value="Trimer_LpxA-like_sf"/>
</dbReference>
<organism evidence="12 13">
    <name type="scientific">Phycicoccus duodecadis</name>
    <dbReference type="NCBI Taxonomy" id="173053"/>
    <lineage>
        <taxon>Bacteria</taxon>
        <taxon>Bacillati</taxon>
        <taxon>Actinomycetota</taxon>
        <taxon>Actinomycetes</taxon>
        <taxon>Micrococcales</taxon>
        <taxon>Intrasporangiaceae</taxon>
        <taxon>Phycicoccus</taxon>
    </lineage>
</organism>
<dbReference type="FunFam" id="2.160.10.10:FF:000007">
    <property type="entry name" value="Serine acetyltransferase"/>
    <property type="match status" value="1"/>
</dbReference>
<evidence type="ECO:0000256" key="6">
    <source>
        <dbReference type="ARBA" id="ARBA00022679"/>
    </source>
</evidence>
<reference evidence="12 13" key="1">
    <citation type="submission" date="2017-12" db="EMBL/GenBank/DDBJ databases">
        <title>Sequencing the genomes of 1000 Actinobacteria strains.</title>
        <authorList>
            <person name="Klenk H.-P."/>
        </authorList>
    </citation>
    <scope>NUCLEOTIDE SEQUENCE [LARGE SCALE GENOMIC DNA]</scope>
    <source>
        <strain evidence="12 13">DSM 12806</strain>
    </source>
</reference>
<evidence type="ECO:0000256" key="5">
    <source>
        <dbReference type="ARBA" id="ARBA00022605"/>
    </source>
</evidence>
<dbReference type="InterPro" id="IPR045304">
    <property type="entry name" value="LbH_SAT"/>
</dbReference>
<comment type="pathway">
    <text evidence="1">Amino-acid biosynthesis; L-cysteine biosynthesis; L-cysteine from L-serine: step 1/2.</text>
</comment>
<evidence type="ECO:0000256" key="3">
    <source>
        <dbReference type="ARBA" id="ARBA00013266"/>
    </source>
</evidence>
<dbReference type="AlphaFoldDB" id="A0A2N3YJ28"/>
<dbReference type="PANTHER" id="PTHR42811">
    <property type="entry name" value="SERINE ACETYLTRANSFERASE"/>
    <property type="match status" value="1"/>
</dbReference>
<dbReference type="GO" id="GO:0005737">
    <property type="term" value="C:cytoplasm"/>
    <property type="evidence" value="ECO:0007669"/>
    <property type="project" value="InterPro"/>
</dbReference>
<dbReference type="EMBL" id="PJNE01000001">
    <property type="protein sequence ID" value="PKW26857.1"/>
    <property type="molecule type" value="Genomic_DNA"/>
</dbReference>
<dbReference type="Proteomes" id="UP000233781">
    <property type="component" value="Unassembled WGS sequence"/>
</dbReference>
<dbReference type="GO" id="GO:0009001">
    <property type="term" value="F:serine O-acetyltransferase activity"/>
    <property type="evidence" value="ECO:0007669"/>
    <property type="project" value="UniProtKB-EC"/>
</dbReference>
<dbReference type="InterPro" id="IPR005881">
    <property type="entry name" value="Ser_O-AcTrfase"/>
</dbReference>
<comment type="catalytic activity">
    <reaction evidence="10 11">
        <text>L-serine + acetyl-CoA = O-acetyl-L-serine + CoA</text>
        <dbReference type="Rhea" id="RHEA:24560"/>
        <dbReference type="ChEBI" id="CHEBI:33384"/>
        <dbReference type="ChEBI" id="CHEBI:57287"/>
        <dbReference type="ChEBI" id="CHEBI:57288"/>
        <dbReference type="ChEBI" id="CHEBI:58340"/>
        <dbReference type="EC" id="2.3.1.30"/>
    </reaction>
</comment>
<dbReference type="InterPro" id="IPR018357">
    <property type="entry name" value="Hexapep_transf_CS"/>
</dbReference>
<dbReference type="PROSITE" id="PS00101">
    <property type="entry name" value="HEXAPEP_TRANSFERASES"/>
    <property type="match status" value="1"/>
</dbReference>
<dbReference type="Gene3D" id="2.160.10.10">
    <property type="entry name" value="Hexapeptide repeat proteins"/>
    <property type="match status" value="1"/>
</dbReference>
<keyword evidence="8" id="KW-0198">Cysteine biosynthesis</keyword>
<keyword evidence="6 11" id="KW-0808">Transferase</keyword>
<comment type="similarity">
    <text evidence="2 11">Belongs to the transferase hexapeptide repeat family.</text>
</comment>
<keyword evidence="13" id="KW-1185">Reference proteome</keyword>
<evidence type="ECO:0000256" key="8">
    <source>
        <dbReference type="ARBA" id="ARBA00023192"/>
    </source>
</evidence>
<dbReference type="NCBIfam" id="TIGR01172">
    <property type="entry name" value="cysE"/>
    <property type="match status" value="1"/>
</dbReference>
<keyword evidence="7" id="KW-0677">Repeat</keyword>
<evidence type="ECO:0000256" key="1">
    <source>
        <dbReference type="ARBA" id="ARBA00004876"/>
    </source>
</evidence>
<evidence type="ECO:0000256" key="7">
    <source>
        <dbReference type="ARBA" id="ARBA00022737"/>
    </source>
</evidence>
<comment type="caution">
    <text evidence="12">The sequence shown here is derived from an EMBL/GenBank/DDBJ whole genome shotgun (WGS) entry which is preliminary data.</text>
</comment>
<name>A0A2N3YJ28_9MICO</name>
<dbReference type="Gene3D" id="1.10.3130.10">
    <property type="entry name" value="serine acetyltransferase, domain 1"/>
    <property type="match status" value="1"/>
</dbReference>
<dbReference type="Pfam" id="PF00132">
    <property type="entry name" value="Hexapep"/>
    <property type="match status" value="1"/>
</dbReference>
<dbReference type="EC" id="2.3.1.30" evidence="3 11"/>
<dbReference type="NCBIfam" id="NF041874">
    <property type="entry name" value="EPS_EpsC"/>
    <property type="match status" value="1"/>
</dbReference>
<gene>
    <name evidence="12" type="ORF">ATL31_1683</name>
</gene>
<dbReference type="InterPro" id="IPR042122">
    <property type="entry name" value="Ser_AcTrfase_N_sf"/>
</dbReference>
<protein>
    <recommendedName>
        <fullName evidence="4 11">Serine acetyltransferase</fullName>
        <ecNumber evidence="3 11">2.3.1.30</ecNumber>
    </recommendedName>
</protein>
<dbReference type="RefSeq" id="WP_101395359.1">
    <property type="nucleotide sequence ID" value="NZ_PJNE01000001.1"/>
</dbReference>